<dbReference type="InterPro" id="IPR000182">
    <property type="entry name" value="GNAT_dom"/>
</dbReference>
<reference evidence="5 6" key="1">
    <citation type="submission" date="2021-12" db="EMBL/GenBank/DDBJ databases">
        <title>High titer production of polyol ester of fatty acids by Rhodotorula paludigena BS15 towards product separation-free biomass refinery.</title>
        <authorList>
            <person name="Mano J."/>
            <person name="Ono H."/>
            <person name="Tanaka T."/>
            <person name="Naito K."/>
            <person name="Sushida H."/>
            <person name="Ike M."/>
            <person name="Tokuyasu K."/>
            <person name="Kitaoka M."/>
        </authorList>
    </citation>
    <scope>NUCLEOTIDE SEQUENCE [LARGE SCALE GENOMIC DNA]</scope>
    <source>
        <strain evidence="5 6">BS15</strain>
    </source>
</reference>
<dbReference type="Proteomes" id="UP001342314">
    <property type="component" value="Unassembled WGS sequence"/>
</dbReference>
<dbReference type="PANTHER" id="PTHR43792">
    <property type="entry name" value="GNAT FAMILY, PUTATIVE (AFU_ORTHOLOGUE AFUA_3G00765)-RELATED-RELATED"/>
    <property type="match status" value="1"/>
</dbReference>
<evidence type="ECO:0000256" key="2">
    <source>
        <dbReference type="ARBA" id="ARBA00023315"/>
    </source>
</evidence>
<protein>
    <recommendedName>
        <fullName evidence="4">N-acetyltransferase domain-containing protein</fullName>
    </recommendedName>
</protein>
<dbReference type="Gene3D" id="3.40.630.30">
    <property type="match status" value="1"/>
</dbReference>
<evidence type="ECO:0000256" key="3">
    <source>
        <dbReference type="ARBA" id="ARBA00038502"/>
    </source>
</evidence>
<gene>
    <name evidence="5" type="ORF">Rhopal_006247-T1</name>
</gene>
<organism evidence="5 6">
    <name type="scientific">Rhodotorula paludigena</name>
    <dbReference type="NCBI Taxonomy" id="86838"/>
    <lineage>
        <taxon>Eukaryota</taxon>
        <taxon>Fungi</taxon>
        <taxon>Dikarya</taxon>
        <taxon>Basidiomycota</taxon>
        <taxon>Pucciniomycotina</taxon>
        <taxon>Microbotryomycetes</taxon>
        <taxon>Sporidiobolales</taxon>
        <taxon>Sporidiobolaceae</taxon>
        <taxon>Rhodotorula</taxon>
    </lineage>
</organism>
<dbReference type="InterPro" id="IPR051531">
    <property type="entry name" value="N-acetyltransferase"/>
</dbReference>
<dbReference type="PANTHER" id="PTHR43792:SF8">
    <property type="entry name" value="[RIBOSOMAL PROTEIN US5]-ALANINE N-ACETYLTRANSFERASE"/>
    <property type="match status" value="1"/>
</dbReference>
<dbReference type="PROSITE" id="PS51186">
    <property type="entry name" value="GNAT"/>
    <property type="match status" value="1"/>
</dbReference>
<comment type="similarity">
    <text evidence="3">Belongs to the acetyltransferase family. RimJ subfamily.</text>
</comment>
<dbReference type="InterPro" id="IPR016181">
    <property type="entry name" value="Acyl_CoA_acyltransferase"/>
</dbReference>
<evidence type="ECO:0000259" key="4">
    <source>
        <dbReference type="PROSITE" id="PS51186"/>
    </source>
</evidence>
<evidence type="ECO:0000313" key="5">
    <source>
        <dbReference type="EMBL" id="GJN93200.1"/>
    </source>
</evidence>
<evidence type="ECO:0000313" key="6">
    <source>
        <dbReference type="Proteomes" id="UP001342314"/>
    </source>
</evidence>
<dbReference type="SUPFAM" id="SSF55729">
    <property type="entry name" value="Acyl-CoA N-acyltransferases (Nat)"/>
    <property type="match status" value="1"/>
</dbReference>
<keyword evidence="1" id="KW-0808">Transferase</keyword>
<dbReference type="GO" id="GO:0016747">
    <property type="term" value="F:acyltransferase activity, transferring groups other than amino-acyl groups"/>
    <property type="evidence" value="ECO:0007669"/>
    <property type="project" value="InterPro"/>
</dbReference>
<keyword evidence="6" id="KW-1185">Reference proteome</keyword>
<comment type="caution">
    <text evidence="5">The sequence shown here is derived from an EMBL/GenBank/DDBJ whole genome shotgun (WGS) entry which is preliminary data.</text>
</comment>
<dbReference type="EMBL" id="BQKY01000013">
    <property type="protein sequence ID" value="GJN93200.1"/>
    <property type="molecule type" value="Genomic_DNA"/>
</dbReference>
<name>A0AAV5GKQ8_9BASI</name>
<accession>A0AAV5GKQ8</accession>
<dbReference type="AlphaFoldDB" id="A0AAV5GKQ8"/>
<evidence type="ECO:0000256" key="1">
    <source>
        <dbReference type="ARBA" id="ARBA00022679"/>
    </source>
</evidence>
<proteinExistence type="inferred from homology"/>
<dbReference type="Pfam" id="PF13302">
    <property type="entry name" value="Acetyltransf_3"/>
    <property type="match status" value="1"/>
</dbReference>
<keyword evidence="2" id="KW-0012">Acyltransferase</keyword>
<feature type="domain" description="N-acetyltransferase" evidence="4">
    <location>
        <begin position="45"/>
        <end position="181"/>
    </location>
</feature>
<sequence length="204" mass="23651">MQPLLRPTGFRSERLSYRAVDWKVDEAVFKRFFSDPQVLLGSMGSVCRPLDKKGLEDFRKFVEELQNGMSAMVCLQPSADKPDEEGETIGWLGFTTGRYGGHHHRRGDFGLIMGSEHNGKGYATEAVEWLLEMAFVSFGLHRLEGDVYEWNAPALRVYEKCGFVIEGRRRQSMWQEGRFVDEFIIGMLQEDYRKAHPDKFERMR</sequence>